<dbReference type="GO" id="GO:0016810">
    <property type="term" value="F:hydrolase activity, acting on carbon-nitrogen (but not peptide) bonds"/>
    <property type="evidence" value="ECO:0007669"/>
    <property type="project" value="InterPro"/>
</dbReference>
<keyword evidence="2" id="KW-1133">Transmembrane helix</keyword>
<dbReference type="RefSeq" id="WP_218864644.1">
    <property type="nucleotide sequence ID" value="NZ_JACBZM010000001.1"/>
</dbReference>
<dbReference type="InterPro" id="IPR050248">
    <property type="entry name" value="Polysacc_deacetylase_ArnD"/>
</dbReference>
<reference evidence="4 5" key="1">
    <citation type="submission" date="2020-07" db="EMBL/GenBank/DDBJ databases">
        <title>Sequencing the genomes of 1000 actinobacteria strains.</title>
        <authorList>
            <person name="Klenk H.-P."/>
        </authorList>
    </citation>
    <scope>NUCLEOTIDE SEQUENCE [LARGE SCALE GENOMIC DNA]</scope>
    <source>
        <strain evidence="4 5">DSM 15131</strain>
    </source>
</reference>
<feature type="region of interest" description="Disordered" evidence="1">
    <location>
        <begin position="44"/>
        <end position="92"/>
    </location>
</feature>
<accession>A0A7Y9ZGV2</accession>
<dbReference type="Gene3D" id="3.20.20.370">
    <property type="entry name" value="Glycoside hydrolase/deacetylase"/>
    <property type="match status" value="1"/>
</dbReference>
<feature type="compositionally biased region" description="Pro residues" evidence="1">
    <location>
        <begin position="67"/>
        <end position="77"/>
    </location>
</feature>
<dbReference type="Proteomes" id="UP000562045">
    <property type="component" value="Unassembled WGS sequence"/>
</dbReference>
<dbReference type="GO" id="GO:0005975">
    <property type="term" value="P:carbohydrate metabolic process"/>
    <property type="evidence" value="ECO:0007669"/>
    <property type="project" value="InterPro"/>
</dbReference>
<evidence type="ECO:0000313" key="5">
    <source>
        <dbReference type="Proteomes" id="UP000562045"/>
    </source>
</evidence>
<dbReference type="Pfam" id="PF01522">
    <property type="entry name" value="Polysacc_deac_1"/>
    <property type="match status" value="1"/>
</dbReference>
<gene>
    <name evidence="4" type="ORF">BJ993_001680</name>
</gene>
<comment type="caution">
    <text evidence="4">The sequence shown here is derived from an EMBL/GenBank/DDBJ whole genome shotgun (WGS) entry which is preliminary data.</text>
</comment>
<dbReference type="SUPFAM" id="SSF88713">
    <property type="entry name" value="Glycoside hydrolase/deacetylase"/>
    <property type="match status" value="1"/>
</dbReference>
<organism evidence="4 5">
    <name type="scientific">Nocardioides aromaticivorans</name>
    <dbReference type="NCBI Taxonomy" id="200618"/>
    <lineage>
        <taxon>Bacteria</taxon>
        <taxon>Bacillati</taxon>
        <taxon>Actinomycetota</taxon>
        <taxon>Actinomycetes</taxon>
        <taxon>Propionibacteriales</taxon>
        <taxon>Nocardioidaceae</taxon>
        <taxon>Nocardioides</taxon>
    </lineage>
</organism>
<protein>
    <submittedName>
        <fullName evidence="4">Peptidoglycan/xylan/chitin deacetylase (PgdA/CDA1 family)</fullName>
    </submittedName>
</protein>
<dbReference type="InterPro" id="IPR002509">
    <property type="entry name" value="NODB_dom"/>
</dbReference>
<feature type="transmembrane region" description="Helical" evidence="2">
    <location>
        <begin position="7"/>
        <end position="27"/>
    </location>
</feature>
<evidence type="ECO:0000259" key="3">
    <source>
        <dbReference type="PROSITE" id="PS51677"/>
    </source>
</evidence>
<feature type="domain" description="NodB homology" evidence="3">
    <location>
        <begin position="85"/>
        <end position="261"/>
    </location>
</feature>
<sequence length="265" mass="28427">MGQRRSAAWVVVGLVAVVLTTMVAGLLPRLASDVVGDPAAAKAAPVAAEVDPSPDRGPGDRADAPPEETPPPAPAGPPERAGKRGTVYLTFDDGPDPRWTPQVLDVLRRHGVHAVFFEVGQNVAAYPDLVARVRAEGHLIGNHTWSHAKLTDLRSRAIRDQLDRTDAALGGRARCVRPPYGATDPRVADVIGARGQRTVLWDVDPEDWAKPGTDRIVRRVLAQVHDGALVLMHDGGGDRSQTVAALEQVITRLQERGYVFGLLDC</sequence>
<dbReference type="PANTHER" id="PTHR10587">
    <property type="entry name" value="GLYCOSYL TRANSFERASE-RELATED"/>
    <property type="match status" value="1"/>
</dbReference>
<name>A0A7Y9ZGV2_9ACTN</name>
<dbReference type="PROSITE" id="PS51677">
    <property type="entry name" value="NODB"/>
    <property type="match status" value="1"/>
</dbReference>
<dbReference type="AlphaFoldDB" id="A0A7Y9ZGV2"/>
<keyword evidence="2" id="KW-0472">Membrane</keyword>
<feature type="compositionally biased region" description="Basic and acidic residues" evidence="1">
    <location>
        <begin position="53"/>
        <end position="64"/>
    </location>
</feature>
<evidence type="ECO:0000256" key="2">
    <source>
        <dbReference type="SAM" id="Phobius"/>
    </source>
</evidence>
<evidence type="ECO:0000256" key="1">
    <source>
        <dbReference type="SAM" id="MobiDB-lite"/>
    </source>
</evidence>
<evidence type="ECO:0000313" key="4">
    <source>
        <dbReference type="EMBL" id="NYI44600.1"/>
    </source>
</evidence>
<keyword evidence="2" id="KW-0812">Transmembrane</keyword>
<dbReference type="InterPro" id="IPR011330">
    <property type="entry name" value="Glyco_hydro/deAcase_b/a-brl"/>
</dbReference>
<dbReference type="PANTHER" id="PTHR10587:SF137">
    <property type="entry name" value="4-DEOXY-4-FORMAMIDO-L-ARABINOSE-PHOSPHOUNDECAPRENOL DEFORMYLASE ARND-RELATED"/>
    <property type="match status" value="1"/>
</dbReference>
<proteinExistence type="predicted"/>
<dbReference type="CDD" id="cd10917">
    <property type="entry name" value="CE4_NodB_like_6s_7s"/>
    <property type="match status" value="1"/>
</dbReference>
<dbReference type="EMBL" id="JACBZM010000001">
    <property type="protein sequence ID" value="NYI44600.1"/>
    <property type="molecule type" value="Genomic_DNA"/>
</dbReference>